<dbReference type="InterPro" id="IPR029056">
    <property type="entry name" value="Ribokinase-like"/>
</dbReference>
<accession>A0A8J7GDN1</accession>
<organism evidence="7 8">
    <name type="scientific">Longispora fulva</name>
    <dbReference type="NCBI Taxonomy" id="619741"/>
    <lineage>
        <taxon>Bacteria</taxon>
        <taxon>Bacillati</taxon>
        <taxon>Actinomycetota</taxon>
        <taxon>Actinomycetes</taxon>
        <taxon>Micromonosporales</taxon>
        <taxon>Micromonosporaceae</taxon>
        <taxon>Longispora</taxon>
    </lineage>
</organism>
<evidence type="ECO:0000256" key="3">
    <source>
        <dbReference type="ARBA" id="ARBA00022741"/>
    </source>
</evidence>
<dbReference type="InterPro" id="IPR050306">
    <property type="entry name" value="PfkB_Carbo_kinase"/>
</dbReference>
<evidence type="ECO:0000256" key="2">
    <source>
        <dbReference type="ARBA" id="ARBA00022679"/>
    </source>
</evidence>
<evidence type="ECO:0000256" key="4">
    <source>
        <dbReference type="ARBA" id="ARBA00022777"/>
    </source>
</evidence>
<dbReference type="Gene3D" id="3.40.1190.20">
    <property type="match status" value="1"/>
</dbReference>
<sequence length="334" mass="34667">MIDVLTYGETMAALRSTTTGPLRLGHHLAVSLAGAESTVAIGVCRLGGTARWTGVLGDDEFGLLVRDRLRAEGVLVDAIAVDRDVPTGLIVTERRTSDRHRVSYYRAGNAGSRLAPDHVHEDDLRSCRILHVTGITPALSDSAAAAVRAAVAGARRHGATVCLDVNWRSTLWPAEKAAPVLRELAGYADIVLATLDEAELLVGARPVETGGTPAGSATGWSADTDASDRAAAALAQLGPRLLVIKHGADGATGYEAGHRHHIPPHRVTVRDPLGAGDAFAAGLLADLAAGRDFHTALTTAAAVAAVAVSCDGDWEGLPTRPELAGLLAGEDILR</sequence>
<dbReference type="AlphaFoldDB" id="A0A8J7GDN1"/>
<dbReference type="GO" id="GO:0005524">
    <property type="term" value="F:ATP binding"/>
    <property type="evidence" value="ECO:0007669"/>
    <property type="project" value="UniProtKB-KW"/>
</dbReference>
<dbReference type="RefSeq" id="WP_197003038.1">
    <property type="nucleotide sequence ID" value="NZ_BONS01000001.1"/>
</dbReference>
<dbReference type="GO" id="GO:0008673">
    <property type="term" value="F:2-dehydro-3-deoxygluconokinase activity"/>
    <property type="evidence" value="ECO:0007669"/>
    <property type="project" value="UniProtKB-EC"/>
</dbReference>
<keyword evidence="4" id="KW-0418">Kinase</keyword>
<dbReference type="Pfam" id="PF00294">
    <property type="entry name" value="PfkB"/>
    <property type="match status" value="1"/>
</dbReference>
<dbReference type="InterPro" id="IPR011611">
    <property type="entry name" value="PfkB_dom"/>
</dbReference>
<comment type="caution">
    <text evidence="7">The sequence shown here is derived from an EMBL/GenBank/DDBJ whole genome shotgun (WGS) entry which is preliminary data.</text>
</comment>
<dbReference type="SUPFAM" id="SSF53613">
    <property type="entry name" value="Ribokinase-like"/>
    <property type="match status" value="1"/>
</dbReference>
<dbReference type="EC" id="2.7.1.45" evidence="7"/>
<dbReference type="EMBL" id="JADOUF010000001">
    <property type="protein sequence ID" value="MBG6135995.1"/>
    <property type="molecule type" value="Genomic_DNA"/>
</dbReference>
<keyword evidence="5" id="KW-0067">ATP-binding</keyword>
<evidence type="ECO:0000313" key="8">
    <source>
        <dbReference type="Proteomes" id="UP000622552"/>
    </source>
</evidence>
<protein>
    <submittedName>
        <fullName evidence="7">2-dehydro-3-deoxygluconokinase</fullName>
        <ecNumber evidence="7">2.7.1.45</ecNumber>
    </submittedName>
</protein>
<keyword evidence="3" id="KW-0547">Nucleotide-binding</keyword>
<dbReference type="CDD" id="cd01166">
    <property type="entry name" value="KdgK"/>
    <property type="match status" value="1"/>
</dbReference>
<keyword evidence="2 7" id="KW-0808">Transferase</keyword>
<keyword evidence="8" id="KW-1185">Reference proteome</keyword>
<feature type="domain" description="Carbohydrate kinase PfkB" evidence="6">
    <location>
        <begin position="2"/>
        <end position="319"/>
    </location>
</feature>
<dbReference type="PROSITE" id="PS00584">
    <property type="entry name" value="PFKB_KINASES_2"/>
    <property type="match status" value="1"/>
</dbReference>
<dbReference type="PANTHER" id="PTHR43085:SF1">
    <property type="entry name" value="PSEUDOURIDINE KINASE-RELATED"/>
    <property type="match status" value="1"/>
</dbReference>
<dbReference type="InterPro" id="IPR002173">
    <property type="entry name" value="Carboh/pur_kinase_PfkB_CS"/>
</dbReference>
<dbReference type="Proteomes" id="UP000622552">
    <property type="component" value="Unassembled WGS sequence"/>
</dbReference>
<evidence type="ECO:0000256" key="5">
    <source>
        <dbReference type="ARBA" id="ARBA00022840"/>
    </source>
</evidence>
<reference evidence="7" key="1">
    <citation type="submission" date="2020-11" db="EMBL/GenBank/DDBJ databases">
        <title>Sequencing the genomes of 1000 actinobacteria strains.</title>
        <authorList>
            <person name="Klenk H.-P."/>
        </authorList>
    </citation>
    <scope>NUCLEOTIDE SEQUENCE</scope>
    <source>
        <strain evidence="7">DSM 45356</strain>
    </source>
</reference>
<dbReference type="PANTHER" id="PTHR43085">
    <property type="entry name" value="HEXOKINASE FAMILY MEMBER"/>
    <property type="match status" value="1"/>
</dbReference>
<comment type="similarity">
    <text evidence="1">Belongs to the carbohydrate kinase PfkB family.</text>
</comment>
<evidence type="ECO:0000313" key="7">
    <source>
        <dbReference type="EMBL" id="MBG6135995.1"/>
    </source>
</evidence>
<name>A0A8J7GDN1_9ACTN</name>
<gene>
    <name evidence="7" type="ORF">IW245_002189</name>
</gene>
<evidence type="ECO:0000259" key="6">
    <source>
        <dbReference type="Pfam" id="PF00294"/>
    </source>
</evidence>
<proteinExistence type="inferred from homology"/>
<evidence type="ECO:0000256" key="1">
    <source>
        <dbReference type="ARBA" id="ARBA00010688"/>
    </source>
</evidence>